<dbReference type="SUPFAM" id="SSF53254">
    <property type="entry name" value="Phosphoglycerate mutase-like"/>
    <property type="match status" value="1"/>
</dbReference>
<evidence type="ECO:0000313" key="1">
    <source>
        <dbReference type="EMBL" id="ASA20840.1"/>
    </source>
</evidence>
<gene>
    <name evidence="1" type="ORF">B9T62_08635</name>
</gene>
<protein>
    <recommendedName>
        <fullName evidence="3">Histidine phosphatase family protein</fullName>
    </recommendedName>
</protein>
<evidence type="ECO:0000313" key="2">
    <source>
        <dbReference type="Proteomes" id="UP000249890"/>
    </source>
</evidence>
<dbReference type="OrthoDB" id="1680942at2"/>
<organism evidence="1 2">
    <name type="scientific">Paenibacillus donghaensis</name>
    <dbReference type="NCBI Taxonomy" id="414771"/>
    <lineage>
        <taxon>Bacteria</taxon>
        <taxon>Bacillati</taxon>
        <taxon>Bacillota</taxon>
        <taxon>Bacilli</taxon>
        <taxon>Bacillales</taxon>
        <taxon>Paenibacillaceae</taxon>
        <taxon>Paenibacillus</taxon>
    </lineage>
</organism>
<dbReference type="Gene3D" id="3.40.50.1240">
    <property type="entry name" value="Phosphoglycerate mutase-like"/>
    <property type="match status" value="1"/>
</dbReference>
<evidence type="ECO:0008006" key="3">
    <source>
        <dbReference type="Google" id="ProtNLM"/>
    </source>
</evidence>
<dbReference type="EMBL" id="CP021780">
    <property type="protein sequence ID" value="ASA20840.1"/>
    <property type="molecule type" value="Genomic_DNA"/>
</dbReference>
<name>A0A2Z2KCV8_9BACL</name>
<reference evidence="1 2" key="1">
    <citation type="submission" date="2017-06" db="EMBL/GenBank/DDBJ databases">
        <title>Complete genome sequence of Paenibacillus donghaensis KCTC 13049T isolated from East Sea sediment, South Korea.</title>
        <authorList>
            <person name="Jung B.K."/>
            <person name="Hong S.-J."/>
            <person name="Shin J.-H."/>
        </authorList>
    </citation>
    <scope>NUCLEOTIDE SEQUENCE [LARGE SCALE GENOMIC DNA]</scope>
    <source>
        <strain evidence="1 2">KCTC 13049</strain>
    </source>
</reference>
<dbReference type="AlphaFoldDB" id="A0A2Z2KCV8"/>
<dbReference type="Pfam" id="PF00300">
    <property type="entry name" value="His_Phos_1"/>
    <property type="match status" value="1"/>
</dbReference>
<accession>A0A2Z2KCV8</accession>
<dbReference type="InterPro" id="IPR029033">
    <property type="entry name" value="His_PPase_superfam"/>
</dbReference>
<dbReference type="Proteomes" id="UP000249890">
    <property type="component" value="Chromosome"/>
</dbReference>
<proteinExistence type="predicted"/>
<dbReference type="KEGG" id="pdh:B9T62_08635"/>
<keyword evidence="2" id="KW-1185">Reference proteome</keyword>
<dbReference type="InterPro" id="IPR013078">
    <property type="entry name" value="His_Pase_superF_clade-1"/>
</dbReference>
<sequence length="184" mass="21197">MRSIGLVRHFRVVVRRPKRAWLTAEQFNAWMDLYDYADIEPADFDPNGQEWDECISSDLPRAAATAGGIFSGTVRYTDKLREIKFAAVNLPGVRLHYNLWLLLGRLAWYFGHRSQPEGRQATEHRAREVADLLQTEYSAANVLTVTHGAFMQVLVKELRTRGYKGSRILHPRNGKLYLFQFEGD</sequence>